<dbReference type="Proteomes" id="UP000704712">
    <property type="component" value="Unassembled WGS sequence"/>
</dbReference>
<accession>A0A8S9TQ70</accession>
<sequence>MPPSSKRKKHVSNMERRLDGSSYLLTINPNFTNRPSSTEEVRNSIDVMRSGAGLLPATEQDDVEENDALTSKKCTQNAE</sequence>
<gene>
    <name evidence="2" type="ORF">GN958_ATG21041</name>
</gene>
<dbReference type="AlphaFoldDB" id="A0A8S9TQ70"/>
<protein>
    <submittedName>
        <fullName evidence="2">Uncharacterized protein</fullName>
    </submittedName>
</protein>
<dbReference type="EMBL" id="JAACNO010002929">
    <property type="protein sequence ID" value="KAF4129762.1"/>
    <property type="molecule type" value="Genomic_DNA"/>
</dbReference>
<reference evidence="2" key="1">
    <citation type="submission" date="2020-03" db="EMBL/GenBank/DDBJ databases">
        <title>Hybrid Assembly of Korean Phytophthora infestans isolates.</title>
        <authorList>
            <person name="Prokchorchik M."/>
            <person name="Lee Y."/>
            <person name="Seo J."/>
            <person name="Cho J.-H."/>
            <person name="Park Y.-E."/>
            <person name="Jang D.-C."/>
            <person name="Im J.-S."/>
            <person name="Choi J.-G."/>
            <person name="Park H.-J."/>
            <person name="Lee G.-B."/>
            <person name="Lee Y.-G."/>
            <person name="Hong S.-Y."/>
            <person name="Cho K."/>
            <person name="Sohn K.H."/>
        </authorList>
    </citation>
    <scope>NUCLEOTIDE SEQUENCE</scope>
    <source>
        <strain evidence="2">KR_2_A2</strain>
    </source>
</reference>
<feature type="compositionally biased region" description="Polar residues" evidence="1">
    <location>
        <begin position="68"/>
        <end position="79"/>
    </location>
</feature>
<evidence type="ECO:0000256" key="1">
    <source>
        <dbReference type="SAM" id="MobiDB-lite"/>
    </source>
</evidence>
<organism evidence="2 3">
    <name type="scientific">Phytophthora infestans</name>
    <name type="common">Potato late blight agent</name>
    <name type="synonym">Botrytis infestans</name>
    <dbReference type="NCBI Taxonomy" id="4787"/>
    <lineage>
        <taxon>Eukaryota</taxon>
        <taxon>Sar</taxon>
        <taxon>Stramenopiles</taxon>
        <taxon>Oomycota</taxon>
        <taxon>Peronosporomycetes</taxon>
        <taxon>Peronosporales</taxon>
        <taxon>Peronosporaceae</taxon>
        <taxon>Phytophthora</taxon>
    </lineage>
</organism>
<feature type="region of interest" description="Disordered" evidence="1">
    <location>
        <begin position="54"/>
        <end position="79"/>
    </location>
</feature>
<comment type="caution">
    <text evidence="2">The sequence shown here is derived from an EMBL/GenBank/DDBJ whole genome shotgun (WGS) entry which is preliminary data.</text>
</comment>
<name>A0A8S9TQ70_PHYIN</name>
<proteinExistence type="predicted"/>
<evidence type="ECO:0000313" key="3">
    <source>
        <dbReference type="Proteomes" id="UP000704712"/>
    </source>
</evidence>
<evidence type="ECO:0000313" key="2">
    <source>
        <dbReference type="EMBL" id="KAF4129762.1"/>
    </source>
</evidence>